<sequence length="72" mass="8032">MNYDISFQYTIKKKVTKSSKQSTAACSFSSAHFLTHLTFSLPFNQSVSSLKVVSQQDSKGMAGQYMNENLDV</sequence>
<name>A0ACC0WI00_9STRA</name>
<comment type="caution">
    <text evidence="1">The sequence shown here is derived from an EMBL/GenBank/DDBJ whole genome shotgun (WGS) entry which is preliminary data.</text>
</comment>
<keyword evidence="2" id="KW-1185">Reference proteome</keyword>
<dbReference type="Proteomes" id="UP001163321">
    <property type="component" value="Chromosome 12"/>
</dbReference>
<reference evidence="1 2" key="1">
    <citation type="journal article" date="2022" name="bioRxiv">
        <title>The genome of the oomycete Peronosclerospora sorghi, a cosmopolitan pathogen of maize and sorghum, is inflated with dispersed pseudogenes.</title>
        <authorList>
            <person name="Fletcher K."/>
            <person name="Martin F."/>
            <person name="Isakeit T."/>
            <person name="Cavanaugh K."/>
            <person name="Magill C."/>
            <person name="Michelmore R."/>
        </authorList>
    </citation>
    <scope>NUCLEOTIDE SEQUENCE [LARGE SCALE GENOMIC DNA]</scope>
    <source>
        <strain evidence="1">P6</strain>
    </source>
</reference>
<gene>
    <name evidence="1" type="ORF">PsorP6_012071</name>
</gene>
<organism evidence="1 2">
    <name type="scientific">Peronosclerospora sorghi</name>
    <dbReference type="NCBI Taxonomy" id="230839"/>
    <lineage>
        <taxon>Eukaryota</taxon>
        <taxon>Sar</taxon>
        <taxon>Stramenopiles</taxon>
        <taxon>Oomycota</taxon>
        <taxon>Peronosporomycetes</taxon>
        <taxon>Peronosporales</taxon>
        <taxon>Peronosporaceae</taxon>
        <taxon>Peronosclerospora</taxon>
    </lineage>
</organism>
<proteinExistence type="predicted"/>
<dbReference type="EMBL" id="CM047591">
    <property type="protein sequence ID" value="KAI9918488.1"/>
    <property type="molecule type" value="Genomic_DNA"/>
</dbReference>
<evidence type="ECO:0000313" key="2">
    <source>
        <dbReference type="Proteomes" id="UP001163321"/>
    </source>
</evidence>
<protein>
    <submittedName>
        <fullName evidence="1">Uncharacterized protein</fullName>
    </submittedName>
</protein>
<evidence type="ECO:0000313" key="1">
    <source>
        <dbReference type="EMBL" id="KAI9918488.1"/>
    </source>
</evidence>
<accession>A0ACC0WI00</accession>